<dbReference type="PANTHER" id="PTHR42847">
    <property type="entry name" value="ALKANESULFONATE MONOOXYGENASE"/>
    <property type="match status" value="1"/>
</dbReference>
<dbReference type="GO" id="GO:0046306">
    <property type="term" value="P:alkanesulfonate catabolic process"/>
    <property type="evidence" value="ECO:0007669"/>
    <property type="project" value="TreeGrafter"/>
</dbReference>
<dbReference type="Proteomes" id="UP000503011">
    <property type="component" value="Chromosome"/>
</dbReference>
<dbReference type="GO" id="GO:0008726">
    <property type="term" value="F:alkanesulfonate monooxygenase activity"/>
    <property type="evidence" value="ECO:0007669"/>
    <property type="project" value="TreeGrafter"/>
</dbReference>
<name>A0A6F8YSG4_9ACTN</name>
<dbReference type="KEGG" id="psuu:Psuf_060840"/>
<sequence>MKLGVHIIGFDLPDPDRGAVASELAAAENAGLGWLSAGRDRHHPGRALEWAGPRGLGAAWYEWEHGGLGVPFPPTAERFERLEQALQICLQMWDPLDNGPFVGSHYQLAETVCVPAPASLPHAEIMVGGNGERRHSGWSPSTPMPAT</sequence>
<organism evidence="1 2">
    <name type="scientific">Phytohabitans suffuscus</name>
    <dbReference type="NCBI Taxonomy" id="624315"/>
    <lineage>
        <taxon>Bacteria</taxon>
        <taxon>Bacillati</taxon>
        <taxon>Actinomycetota</taxon>
        <taxon>Actinomycetes</taxon>
        <taxon>Micromonosporales</taxon>
        <taxon>Micromonosporaceae</taxon>
    </lineage>
</organism>
<keyword evidence="2" id="KW-1185">Reference proteome</keyword>
<reference evidence="1 2" key="1">
    <citation type="submission" date="2020-03" db="EMBL/GenBank/DDBJ databases">
        <title>Whole genome shotgun sequence of Phytohabitans suffuscus NBRC 105367.</title>
        <authorList>
            <person name="Komaki H."/>
            <person name="Tamura T."/>
        </authorList>
    </citation>
    <scope>NUCLEOTIDE SEQUENCE [LARGE SCALE GENOMIC DNA]</scope>
    <source>
        <strain evidence="1 2">NBRC 105367</strain>
    </source>
</reference>
<reference evidence="1 2" key="2">
    <citation type="submission" date="2020-03" db="EMBL/GenBank/DDBJ databases">
        <authorList>
            <person name="Ichikawa N."/>
            <person name="Kimura A."/>
            <person name="Kitahashi Y."/>
            <person name="Uohara A."/>
        </authorList>
    </citation>
    <scope>NUCLEOTIDE SEQUENCE [LARGE SCALE GENOMIC DNA]</scope>
    <source>
        <strain evidence="1 2">NBRC 105367</strain>
    </source>
</reference>
<proteinExistence type="predicted"/>
<evidence type="ECO:0000313" key="1">
    <source>
        <dbReference type="EMBL" id="BCB88771.1"/>
    </source>
</evidence>
<dbReference type="InterPro" id="IPR036661">
    <property type="entry name" value="Luciferase-like_sf"/>
</dbReference>
<gene>
    <name evidence="1" type="ORF">Psuf_060840</name>
</gene>
<dbReference type="Gene3D" id="3.20.20.30">
    <property type="entry name" value="Luciferase-like domain"/>
    <property type="match status" value="1"/>
</dbReference>
<accession>A0A6F8YSG4</accession>
<dbReference type="AlphaFoldDB" id="A0A6F8YSG4"/>
<protein>
    <recommendedName>
        <fullName evidence="3">Luciferase-like domain-containing protein</fullName>
    </recommendedName>
</protein>
<evidence type="ECO:0000313" key="2">
    <source>
        <dbReference type="Proteomes" id="UP000503011"/>
    </source>
</evidence>
<dbReference type="EMBL" id="AP022871">
    <property type="protein sequence ID" value="BCB88771.1"/>
    <property type="molecule type" value="Genomic_DNA"/>
</dbReference>
<dbReference type="PANTHER" id="PTHR42847:SF4">
    <property type="entry name" value="ALKANESULFONATE MONOOXYGENASE-RELATED"/>
    <property type="match status" value="1"/>
</dbReference>
<dbReference type="SUPFAM" id="SSF51679">
    <property type="entry name" value="Bacterial luciferase-like"/>
    <property type="match status" value="1"/>
</dbReference>
<dbReference type="InterPro" id="IPR050172">
    <property type="entry name" value="SsuD_RutA_monooxygenase"/>
</dbReference>
<evidence type="ECO:0008006" key="3">
    <source>
        <dbReference type="Google" id="ProtNLM"/>
    </source>
</evidence>